<dbReference type="InterPro" id="IPR004104">
    <property type="entry name" value="Gfo/Idh/MocA-like_OxRdtase_C"/>
</dbReference>
<evidence type="ECO:0000259" key="4">
    <source>
        <dbReference type="Pfam" id="PF02894"/>
    </source>
</evidence>
<dbReference type="GO" id="GO:0000166">
    <property type="term" value="F:nucleotide binding"/>
    <property type="evidence" value="ECO:0007669"/>
    <property type="project" value="InterPro"/>
</dbReference>
<dbReference type="PANTHER" id="PTHR43708">
    <property type="entry name" value="CONSERVED EXPRESSED OXIDOREDUCTASE (EUROFUNG)"/>
    <property type="match status" value="1"/>
</dbReference>
<gene>
    <name evidence="5" type="ORF">C8N47_10534</name>
</gene>
<dbReference type="EMBL" id="QAAD01000005">
    <property type="protein sequence ID" value="PTN09194.1"/>
    <property type="molecule type" value="Genomic_DNA"/>
</dbReference>
<proteinExistence type="inferred from homology"/>
<dbReference type="Pfam" id="PF01408">
    <property type="entry name" value="GFO_IDH_MocA"/>
    <property type="match status" value="1"/>
</dbReference>
<evidence type="ECO:0000259" key="3">
    <source>
        <dbReference type="Pfam" id="PF01408"/>
    </source>
</evidence>
<accession>A0A2T5C379</accession>
<dbReference type="Gene3D" id="3.30.360.10">
    <property type="entry name" value="Dihydrodipicolinate Reductase, domain 2"/>
    <property type="match status" value="1"/>
</dbReference>
<evidence type="ECO:0000313" key="6">
    <source>
        <dbReference type="Proteomes" id="UP000243525"/>
    </source>
</evidence>
<feature type="domain" description="Gfo/Idh/MocA-like oxidoreductase N-terminal" evidence="3">
    <location>
        <begin position="6"/>
        <end position="119"/>
    </location>
</feature>
<keyword evidence="2" id="KW-0560">Oxidoreductase</keyword>
<keyword evidence="6" id="KW-1185">Reference proteome</keyword>
<evidence type="ECO:0000313" key="5">
    <source>
        <dbReference type="EMBL" id="PTN09194.1"/>
    </source>
</evidence>
<sequence>MKIQTAIASYGMSGMVFHGPSLKANPDFEVRSILERSKNRSAALFSEATIVRNYAALLDDPRIKLVVVNTPDYLHYEMCKQALLAGKHVVVEKPFTQTVEQANELIALANEKGLVLTVYQNRRWDGDFLTVKKIITEGLLGRLVEFESHFDRYRNFIQADTWKEEGIDRVGVLYNLGSHAVDQALNLFGMPGAVTAHLATLRTGGRVPDYYDIRLQYDGFAALLKSSYLVREPGPRYSLHGTLGSYQKWGIDPQEEALKAGQLPGGSGWGEEPESAWGMLHTEKDGQPIRQKMETIRGNYALFYENVYGAITNGESLLVKPEESRDCLRVLEACLLSDQEQRTIRL</sequence>
<dbReference type="SUPFAM" id="SSF51735">
    <property type="entry name" value="NAD(P)-binding Rossmann-fold domains"/>
    <property type="match status" value="1"/>
</dbReference>
<comment type="similarity">
    <text evidence="1">Belongs to the Gfo/Idh/MocA family.</text>
</comment>
<dbReference type="InterPro" id="IPR051317">
    <property type="entry name" value="Gfo/Idh/MocA_oxidoreduct"/>
</dbReference>
<dbReference type="Gene3D" id="3.40.50.720">
    <property type="entry name" value="NAD(P)-binding Rossmann-like Domain"/>
    <property type="match status" value="1"/>
</dbReference>
<evidence type="ECO:0000256" key="1">
    <source>
        <dbReference type="ARBA" id="ARBA00010928"/>
    </source>
</evidence>
<reference evidence="5 6" key="1">
    <citation type="submission" date="2018-04" db="EMBL/GenBank/DDBJ databases">
        <title>Genomic Encyclopedia of Archaeal and Bacterial Type Strains, Phase II (KMG-II): from individual species to whole genera.</title>
        <authorList>
            <person name="Goeker M."/>
        </authorList>
    </citation>
    <scope>NUCLEOTIDE SEQUENCE [LARGE SCALE GENOMIC DNA]</scope>
    <source>
        <strain evidence="5 6">DSM 28823</strain>
    </source>
</reference>
<feature type="domain" description="Gfo/Idh/MocA-like oxidoreductase C-terminal" evidence="4">
    <location>
        <begin position="132"/>
        <end position="345"/>
    </location>
</feature>
<dbReference type="PANTHER" id="PTHR43708:SF5">
    <property type="entry name" value="CONSERVED EXPRESSED OXIDOREDUCTASE (EUROFUNG)-RELATED"/>
    <property type="match status" value="1"/>
</dbReference>
<dbReference type="GO" id="GO:0016491">
    <property type="term" value="F:oxidoreductase activity"/>
    <property type="evidence" value="ECO:0007669"/>
    <property type="project" value="UniProtKB-KW"/>
</dbReference>
<evidence type="ECO:0000256" key="2">
    <source>
        <dbReference type="ARBA" id="ARBA00023002"/>
    </source>
</evidence>
<organism evidence="5 6">
    <name type="scientific">Mangrovibacterium marinum</name>
    <dbReference type="NCBI Taxonomy" id="1639118"/>
    <lineage>
        <taxon>Bacteria</taxon>
        <taxon>Pseudomonadati</taxon>
        <taxon>Bacteroidota</taxon>
        <taxon>Bacteroidia</taxon>
        <taxon>Marinilabiliales</taxon>
        <taxon>Prolixibacteraceae</taxon>
        <taxon>Mangrovibacterium</taxon>
    </lineage>
</organism>
<name>A0A2T5C379_9BACT</name>
<dbReference type="OrthoDB" id="9815825at2"/>
<dbReference type="RefSeq" id="WP_107821603.1">
    <property type="nucleotide sequence ID" value="NZ_QAAD01000005.1"/>
</dbReference>
<dbReference type="InterPro" id="IPR000683">
    <property type="entry name" value="Gfo/Idh/MocA-like_OxRdtase_N"/>
</dbReference>
<comment type="caution">
    <text evidence="5">The sequence shown here is derived from an EMBL/GenBank/DDBJ whole genome shotgun (WGS) entry which is preliminary data.</text>
</comment>
<dbReference type="Proteomes" id="UP000243525">
    <property type="component" value="Unassembled WGS sequence"/>
</dbReference>
<dbReference type="Pfam" id="PF02894">
    <property type="entry name" value="GFO_IDH_MocA_C"/>
    <property type="match status" value="1"/>
</dbReference>
<dbReference type="InterPro" id="IPR036291">
    <property type="entry name" value="NAD(P)-bd_dom_sf"/>
</dbReference>
<protein>
    <submittedName>
        <fullName evidence="5">Putative dehydrogenase</fullName>
    </submittedName>
</protein>
<dbReference type="AlphaFoldDB" id="A0A2T5C379"/>